<protein>
    <submittedName>
        <fullName evidence="2">Uncharacterized protein</fullName>
    </submittedName>
</protein>
<gene>
    <name evidence="2" type="ORF">TMSB3V08_LOCUS11961</name>
</gene>
<dbReference type="EMBL" id="OB799602">
    <property type="protein sequence ID" value="CAD7435314.1"/>
    <property type="molecule type" value="Genomic_DNA"/>
</dbReference>
<reference evidence="2" key="1">
    <citation type="submission" date="2020-11" db="EMBL/GenBank/DDBJ databases">
        <authorList>
            <person name="Tran Van P."/>
        </authorList>
    </citation>
    <scope>NUCLEOTIDE SEQUENCE</scope>
</reference>
<proteinExistence type="predicted"/>
<accession>A0A7R9EJR6</accession>
<evidence type="ECO:0000313" key="2">
    <source>
        <dbReference type="EMBL" id="CAD7435314.1"/>
    </source>
</evidence>
<sequence>MDALGTIPSGDNGMEKQGRSVPSTSHRVVWLEGVPLDGTALTLRRGQGVEDWAVKLRLRNRTDVKM</sequence>
<evidence type="ECO:0000256" key="1">
    <source>
        <dbReference type="SAM" id="MobiDB-lite"/>
    </source>
</evidence>
<feature type="region of interest" description="Disordered" evidence="1">
    <location>
        <begin position="1"/>
        <end position="24"/>
    </location>
</feature>
<name>A0A7R9EJR6_9NEOP</name>
<dbReference type="AlphaFoldDB" id="A0A7R9EJR6"/>
<organism evidence="2">
    <name type="scientific">Timema monikensis</name>
    <dbReference type="NCBI Taxonomy" id="170555"/>
    <lineage>
        <taxon>Eukaryota</taxon>
        <taxon>Metazoa</taxon>
        <taxon>Ecdysozoa</taxon>
        <taxon>Arthropoda</taxon>
        <taxon>Hexapoda</taxon>
        <taxon>Insecta</taxon>
        <taxon>Pterygota</taxon>
        <taxon>Neoptera</taxon>
        <taxon>Polyneoptera</taxon>
        <taxon>Phasmatodea</taxon>
        <taxon>Timematodea</taxon>
        <taxon>Timematoidea</taxon>
        <taxon>Timematidae</taxon>
        <taxon>Timema</taxon>
    </lineage>
</organism>